<gene>
    <name evidence="2" type="ORF">EH198_16580</name>
</gene>
<reference evidence="2 3" key="1">
    <citation type="submission" date="2018-11" db="EMBL/GenBank/DDBJ databases">
        <title>Genome sequence of strain 7197.</title>
        <authorList>
            <person name="Gao J."/>
            <person name="Sun J."/>
        </authorList>
    </citation>
    <scope>NUCLEOTIDE SEQUENCE [LARGE SCALE GENOMIC DNA]</scope>
    <source>
        <strain evidence="2 3">7197</strain>
    </source>
</reference>
<proteinExistence type="predicted"/>
<dbReference type="AlphaFoldDB" id="A0A3N9P2T0"/>
<feature type="region of interest" description="Disordered" evidence="1">
    <location>
        <begin position="1"/>
        <end position="44"/>
    </location>
</feature>
<comment type="caution">
    <text evidence="2">The sequence shown here is derived from an EMBL/GenBank/DDBJ whole genome shotgun (WGS) entry which is preliminary data.</text>
</comment>
<feature type="region of interest" description="Disordered" evidence="1">
    <location>
        <begin position="296"/>
        <end position="320"/>
    </location>
</feature>
<evidence type="ECO:0000313" key="3">
    <source>
        <dbReference type="Proteomes" id="UP000282529"/>
    </source>
</evidence>
<accession>A0A3N9P2T0</accession>
<evidence type="ECO:0000256" key="1">
    <source>
        <dbReference type="SAM" id="MobiDB-lite"/>
    </source>
</evidence>
<dbReference type="RefSeq" id="WP_124696629.1">
    <property type="nucleotide sequence ID" value="NZ_JBHUFE010000036.1"/>
</dbReference>
<dbReference type="OrthoDB" id="2088498at2"/>
<organism evidence="2 3">
    <name type="scientific">Paenibacillus rhizophilus</name>
    <dbReference type="NCBI Taxonomy" id="1850366"/>
    <lineage>
        <taxon>Bacteria</taxon>
        <taxon>Bacillati</taxon>
        <taxon>Bacillota</taxon>
        <taxon>Bacilli</taxon>
        <taxon>Bacillales</taxon>
        <taxon>Paenibacillaceae</taxon>
        <taxon>Paenibacillus</taxon>
    </lineage>
</organism>
<evidence type="ECO:0008006" key="4">
    <source>
        <dbReference type="Google" id="ProtNLM"/>
    </source>
</evidence>
<feature type="region of interest" description="Disordered" evidence="1">
    <location>
        <begin position="358"/>
        <end position="403"/>
    </location>
</feature>
<evidence type="ECO:0000313" key="2">
    <source>
        <dbReference type="EMBL" id="RQW10049.1"/>
    </source>
</evidence>
<dbReference type="EMBL" id="RQPI01000010">
    <property type="protein sequence ID" value="RQW10049.1"/>
    <property type="molecule type" value="Genomic_DNA"/>
</dbReference>
<name>A0A3N9P2T0_9BACL</name>
<sequence length="1206" mass="133199">MASRYEQFVSNQRKKAEEVKKQALNGTLKTNQREQKSITSRSDAFRANSVKMAEEAKGTPMPDLYKKTGGMIDMNPLHSTLSRAVAGDPGAVQTYKQSTGVDLNKTKSDPKKTNKFMDAVDGFNAFTDRMKSAATFSGTEAIDRLFTHIGPEEARKATQEKIDRAENVNGGKVADILGSLVPGEAAWKAGGALVNPLVKNAPKAIQTLTRGAAGGTLFQGAVEVGEALNGKQQSIAGRAKDIGYSAALGGAGDLAISGVGAGLQKLLQRKHIPEQGISEILALPEGRGTARQAAAAERSSLAPGTEPIAIAQPPQAKENPIPLTAREQAIDARAAAGEQPSQDDIDYLLQLGNERAGAGRNAVEESAPSMQNQSVPSRVAEEPKPADSLDELDNLNVDETPHPRVRDKLNSVADDWIAQAKAELAKSRNRLSSNPVDIYAQYAKLGAGYMMKGAVKLADFTETMVREFGEEIRPHVKEIFKQAKPMYKDLKFSAEKQELGLGDMDATQLKDLSNIRLNTSDVYRNFRDVFGKNFSSVKRSILDPFDEAKRYYVDTQKNLTKELHETIVKKLGISKGSKSSELVQKYGEGQITLDELKQQAPNNWKNIVKADQWFRNKYDSLLDQVNETVANIYPTRPDKIVPKRQNYYRHFRELNGLSGLKNMFETPSKIDPKLSGISPFTEPKSKWASFKQKRGLGEFKNDAVGGFLEYIPAASYAMHIDPQINVFRTLAKNLAEQTTDSRNVNNFIKFLNNYANDLSGKTSPLDRWVEEIGGRKTLQVLSWANNRVKANVILGNVRSTLSQFANIPQGMAFAKQHSAEGAARTVQSIFQPNEAMQRSIFMRERYIGKDFRQFNTKILEQPKRFAEWMMETSDRVGTSFVWNSAYAKGKSLKVTDAVKYADEHTRRLVAGRGIGEVPLLQKSKVFQVVAPFQLEVANLWKVMKDFVSEKDFVGIATLFAANFLLNKGMEKVTGSGVAFDPIDAIYTAATEDDLSPLERAGRLGGEVLSNLPLGQSAASMYPENGTTLYGIKLPSREKLFGDKDPTRFGEGLVLTKGIQDPLFKMVLPFGGNQIKKTITGADAILRGGAYTENVLTTGIKNEKKELKFGIEKTPAEISRGLLFGAPATSSGQEYYKNDRRPLSEKQTKQYLAAPDKGGFYDAAMMKRAIETNRRKIKEIQKDPAMSEKKKYEEITKIEDKIKQLQQ</sequence>
<protein>
    <recommendedName>
        <fullName evidence="4">Large polyvalent protein associated domain-containing protein</fullName>
    </recommendedName>
</protein>
<dbReference type="Proteomes" id="UP000282529">
    <property type="component" value="Unassembled WGS sequence"/>
</dbReference>
<keyword evidence="3" id="KW-1185">Reference proteome</keyword>